<dbReference type="RefSeq" id="WP_090742940.1">
    <property type="nucleotide sequence ID" value="NZ_FOBW01000004.1"/>
</dbReference>
<reference evidence="3" key="1">
    <citation type="submission" date="2016-10" db="EMBL/GenBank/DDBJ databases">
        <authorList>
            <person name="Varghese N."/>
            <person name="Submissions S."/>
        </authorList>
    </citation>
    <scope>NUCLEOTIDE SEQUENCE [LARGE SCALE GENOMIC DNA]</scope>
    <source>
        <strain evidence="3">B48,IBRC-M 10115,DSM 25386,CECT 8001</strain>
    </source>
</reference>
<dbReference type="Proteomes" id="UP000198553">
    <property type="component" value="Unassembled WGS sequence"/>
</dbReference>
<dbReference type="PANTHER" id="PTHR46438:SF11">
    <property type="entry name" value="LIPASE-RELATED"/>
    <property type="match status" value="1"/>
</dbReference>
<dbReference type="PANTHER" id="PTHR46438">
    <property type="entry name" value="ALPHA/BETA-HYDROLASES SUPERFAMILY PROTEIN"/>
    <property type="match status" value="1"/>
</dbReference>
<proteinExistence type="predicted"/>
<dbReference type="InterPro" id="IPR000073">
    <property type="entry name" value="AB_hydrolase_1"/>
</dbReference>
<name>A0A1H7ZQS6_9BACI</name>
<dbReference type="GO" id="GO:0003824">
    <property type="term" value="F:catalytic activity"/>
    <property type="evidence" value="ECO:0007669"/>
    <property type="project" value="InterPro"/>
</dbReference>
<sequence>METTDFYGSKTINGVEIYYEHYDHPSSTETVVLIHGFLSSLFSFRHLVPLLKERFSIVSVDLPPFGRSGHSPMFKYSYKNIAYTVVKLLEELNIPKYHLIGHSMGGQIALNILYHYPNYAEKAILLCSSGYSKQAKRPLILASYLPFFHLFIKQYLARSGLEKNLKNVVYNQSLIDDKMRNGYLSPFLENRIFKGLTGLLRHREGDLPSSSLREIRTPCLLIWGDHDKVVPLEVGKRLATDLAHSELVVLKETGHLVPEERPNEVYQQIKTFIFG</sequence>
<gene>
    <name evidence="2" type="ORF">SAMN05192533_10458</name>
</gene>
<dbReference type="SUPFAM" id="SSF53474">
    <property type="entry name" value="alpha/beta-Hydrolases"/>
    <property type="match status" value="1"/>
</dbReference>
<dbReference type="OrthoDB" id="9797695at2"/>
<dbReference type="PRINTS" id="PR00412">
    <property type="entry name" value="EPOXHYDRLASE"/>
</dbReference>
<evidence type="ECO:0000313" key="2">
    <source>
        <dbReference type="EMBL" id="SEM61002.1"/>
    </source>
</evidence>
<dbReference type="Pfam" id="PF00561">
    <property type="entry name" value="Abhydrolase_1"/>
    <property type="match status" value="1"/>
</dbReference>
<dbReference type="PRINTS" id="PR00111">
    <property type="entry name" value="ABHYDROLASE"/>
</dbReference>
<dbReference type="Gene3D" id="3.40.50.1820">
    <property type="entry name" value="alpha/beta hydrolase"/>
    <property type="match status" value="1"/>
</dbReference>
<dbReference type="InterPro" id="IPR029058">
    <property type="entry name" value="AB_hydrolase_fold"/>
</dbReference>
<dbReference type="STRING" id="930146.SAMN05192533_10458"/>
<keyword evidence="3" id="KW-1185">Reference proteome</keyword>
<evidence type="ECO:0000313" key="3">
    <source>
        <dbReference type="Proteomes" id="UP000198553"/>
    </source>
</evidence>
<dbReference type="InterPro" id="IPR000639">
    <property type="entry name" value="Epox_hydrolase-like"/>
</dbReference>
<organism evidence="2 3">
    <name type="scientific">Mesobacillus persicus</name>
    <dbReference type="NCBI Taxonomy" id="930146"/>
    <lineage>
        <taxon>Bacteria</taxon>
        <taxon>Bacillati</taxon>
        <taxon>Bacillota</taxon>
        <taxon>Bacilli</taxon>
        <taxon>Bacillales</taxon>
        <taxon>Bacillaceae</taxon>
        <taxon>Mesobacillus</taxon>
    </lineage>
</organism>
<dbReference type="EMBL" id="FOBW01000004">
    <property type="protein sequence ID" value="SEM61002.1"/>
    <property type="molecule type" value="Genomic_DNA"/>
</dbReference>
<dbReference type="AlphaFoldDB" id="A0A1H7ZQS6"/>
<feature type="domain" description="AB hydrolase-1" evidence="1">
    <location>
        <begin position="30"/>
        <end position="262"/>
    </location>
</feature>
<protein>
    <submittedName>
        <fullName evidence="2">Pimeloyl-ACP methyl ester carboxylesterase</fullName>
    </submittedName>
</protein>
<evidence type="ECO:0000259" key="1">
    <source>
        <dbReference type="Pfam" id="PF00561"/>
    </source>
</evidence>
<accession>A0A1H7ZQS6</accession>